<accession>A0A9N8E7Z3</accession>
<keyword evidence="4" id="KW-1185">Reference proteome</keyword>
<dbReference type="Gene3D" id="3.40.640.10">
    <property type="entry name" value="Type I PLP-dependent aspartate aminotransferase-like (Major domain)"/>
    <property type="match status" value="1"/>
</dbReference>
<sequence length="508" mass="57047">MTSTLGRTRWQRCVVQLTNAKRIPRRSQHTQGYQSVGSFHSDDLGMLMSLSDEEYQAPPLPVAVEAANEKSPSLQEDGSDFLLDRENWTFLNHGAFGAALKVGHRRAELWRWHLEQQPLRYFDRDLLPNLAYATRRLAAFCSESRNNSDKQARVRQGITLIQNATAGLNSVLKGYRRVYGPDSRVILWDTSYGSLKKLAAHVFEPHQIIEIPFQSTYMSRFAENDPHQVFLEALDDTIHRHDCATIGHCLLVLDHTTSNTAINMPIEEIASHVKQTYDNIQVAVDGAHGLLAQKVDLEAYCGPGGTTSNNIDYYVANGHKWLSCPRGVGMLFCPDADLRETVLAEPAIISHGVDETDLLSRFVWDGCRDYAAALALPAVLDYWEARNVDSVRSNMKHSLVEGIQCLADHWHDSSCGETDWLRAGITLVPTSLLGPMALVRLPRIICGSPTDIKTSKEAKEIQDFLFDHHIEVPIKCINGELFVRVSCHVYNEVAEFDRLAKVILTFPN</sequence>
<reference evidence="3" key="1">
    <citation type="submission" date="2020-06" db="EMBL/GenBank/DDBJ databases">
        <authorList>
            <consortium name="Plant Systems Biology data submission"/>
        </authorList>
    </citation>
    <scope>NUCLEOTIDE SEQUENCE</scope>
    <source>
        <strain evidence="3">D6</strain>
    </source>
</reference>
<evidence type="ECO:0000313" key="4">
    <source>
        <dbReference type="Proteomes" id="UP001153069"/>
    </source>
</evidence>
<feature type="domain" description="Aminotransferase class V" evidence="2">
    <location>
        <begin position="154"/>
        <end position="392"/>
    </location>
</feature>
<dbReference type="InterPro" id="IPR000192">
    <property type="entry name" value="Aminotrans_V_dom"/>
</dbReference>
<dbReference type="Pfam" id="PF00266">
    <property type="entry name" value="Aminotran_5"/>
    <property type="match status" value="1"/>
</dbReference>
<proteinExistence type="predicted"/>
<dbReference type="Proteomes" id="UP001153069">
    <property type="component" value="Unassembled WGS sequence"/>
</dbReference>
<gene>
    <name evidence="3" type="ORF">SEMRO_753_G197290.1</name>
</gene>
<dbReference type="PANTHER" id="PTHR43092">
    <property type="entry name" value="L-CYSTEINE DESULFHYDRASE"/>
    <property type="match status" value="1"/>
</dbReference>
<keyword evidence="1" id="KW-0663">Pyridoxal phosphate</keyword>
<dbReference type="OrthoDB" id="5978656at2759"/>
<name>A0A9N8E7Z3_9STRA</name>
<dbReference type="InterPro" id="IPR015421">
    <property type="entry name" value="PyrdxlP-dep_Trfase_major"/>
</dbReference>
<dbReference type="PANTHER" id="PTHR43092:SF2">
    <property type="entry name" value="HERCYNYLCYSTEINE SULFOXIDE LYASE"/>
    <property type="match status" value="1"/>
</dbReference>
<comment type="caution">
    <text evidence="3">The sequence shown here is derived from an EMBL/GenBank/DDBJ whole genome shotgun (WGS) entry which is preliminary data.</text>
</comment>
<evidence type="ECO:0000313" key="3">
    <source>
        <dbReference type="EMBL" id="CAB9515988.1"/>
    </source>
</evidence>
<protein>
    <submittedName>
        <fullName evidence="3">Cysteine desulfurase</fullName>
    </submittedName>
</protein>
<dbReference type="InterPro" id="IPR015424">
    <property type="entry name" value="PyrdxlP-dep_Trfase"/>
</dbReference>
<dbReference type="SUPFAM" id="SSF53383">
    <property type="entry name" value="PLP-dependent transferases"/>
    <property type="match status" value="1"/>
</dbReference>
<evidence type="ECO:0000259" key="2">
    <source>
        <dbReference type="Pfam" id="PF00266"/>
    </source>
</evidence>
<dbReference type="AlphaFoldDB" id="A0A9N8E7Z3"/>
<organism evidence="3 4">
    <name type="scientific">Seminavis robusta</name>
    <dbReference type="NCBI Taxonomy" id="568900"/>
    <lineage>
        <taxon>Eukaryota</taxon>
        <taxon>Sar</taxon>
        <taxon>Stramenopiles</taxon>
        <taxon>Ochrophyta</taxon>
        <taxon>Bacillariophyta</taxon>
        <taxon>Bacillariophyceae</taxon>
        <taxon>Bacillariophycidae</taxon>
        <taxon>Naviculales</taxon>
        <taxon>Naviculaceae</taxon>
        <taxon>Seminavis</taxon>
    </lineage>
</organism>
<evidence type="ECO:0000256" key="1">
    <source>
        <dbReference type="ARBA" id="ARBA00022898"/>
    </source>
</evidence>
<dbReference type="EMBL" id="CAICTM010000752">
    <property type="protein sequence ID" value="CAB9515988.1"/>
    <property type="molecule type" value="Genomic_DNA"/>
</dbReference>